<gene>
    <name evidence="2" type="ORF">KAK11_02445</name>
</gene>
<sequence length="127" mass="13080">MTHPTHAIAWFEIPVQDLARAQAFYEAVTGHALRREAMGPSQGAVFAYDYPQGVGGALMCGPTAPAPATGGTLVYLDASPSLDAALARAVAAGGQVALPRQALPPGMGFFAHITDLDGNRVGLHALD</sequence>
<dbReference type="SUPFAM" id="SSF54593">
    <property type="entry name" value="Glyoxalase/Bleomycin resistance protein/Dihydroxybiphenyl dioxygenase"/>
    <property type="match status" value="1"/>
</dbReference>
<dbReference type="InterPro" id="IPR037523">
    <property type="entry name" value="VOC_core"/>
</dbReference>
<evidence type="ECO:0000313" key="2">
    <source>
        <dbReference type="EMBL" id="MBQ0934171.1"/>
    </source>
</evidence>
<comment type="caution">
    <text evidence="2">The sequence shown here is derived from an EMBL/GenBank/DDBJ whole genome shotgun (WGS) entry which is preliminary data.</text>
</comment>
<dbReference type="Proteomes" id="UP000672097">
    <property type="component" value="Unassembled WGS sequence"/>
</dbReference>
<keyword evidence="3" id="KW-1185">Reference proteome</keyword>
<dbReference type="CDD" id="cd07247">
    <property type="entry name" value="SgaA_N_like"/>
    <property type="match status" value="1"/>
</dbReference>
<feature type="domain" description="VOC" evidence="1">
    <location>
        <begin position="7"/>
        <end position="126"/>
    </location>
</feature>
<organism evidence="2 3">
    <name type="scientific">Ideonella paludis</name>
    <dbReference type="NCBI Taxonomy" id="1233411"/>
    <lineage>
        <taxon>Bacteria</taxon>
        <taxon>Pseudomonadati</taxon>
        <taxon>Pseudomonadota</taxon>
        <taxon>Betaproteobacteria</taxon>
        <taxon>Burkholderiales</taxon>
        <taxon>Sphaerotilaceae</taxon>
        <taxon>Ideonella</taxon>
    </lineage>
</organism>
<dbReference type="PANTHER" id="PTHR33993">
    <property type="entry name" value="GLYOXALASE-RELATED"/>
    <property type="match status" value="1"/>
</dbReference>
<dbReference type="Gene3D" id="3.10.180.10">
    <property type="entry name" value="2,3-Dihydroxybiphenyl 1,2-Dioxygenase, domain 1"/>
    <property type="match status" value="1"/>
</dbReference>
<dbReference type="Pfam" id="PF00903">
    <property type="entry name" value="Glyoxalase"/>
    <property type="match status" value="1"/>
</dbReference>
<dbReference type="InterPro" id="IPR052164">
    <property type="entry name" value="Anthracycline_SecMetBiosynth"/>
</dbReference>
<proteinExistence type="predicted"/>
<evidence type="ECO:0000313" key="3">
    <source>
        <dbReference type="Proteomes" id="UP000672097"/>
    </source>
</evidence>
<protein>
    <submittedName>
        <fullName evidence="2">VOC family protein</fullName>
    </submittedName>
</protein>
<dbReference type="EMBL" id="JAGQDG010000001">
    <property type="protein sequence ID" value="MBQ0934171.1"/>
    <property type="molecule type" value="Genomic_DNA"/>
</dbReference>
<dbReference type="PROSITE" id="PS51819">
    <property type="entry name" value="VOC"/>
    <property type="match status" value="1"/>
</dbReference>
<dbReference type="RefSeq" id="WP_210805782.1">
    <property type="nucleotide sequence ID" value="NZ_JAGQDG010000001.1"/>
</dbReference>
<name>A0ABS5DSR0_9BURK</name>
<dbReference type="PANTHER" id="PTHR33993:SF2">
    <property type="entry name" value="VOC DOMAIN-CONTAINING PROTEIN"/>
    <property type="match status" value="1"/>
</dbReference>
<evidence type="ECO:0000259" key="1">
    <source>
        <dbReference type="PROSITE" id="PS51819"/>
    </source>
</evidence>
<dbReference type="InterPro" id="IPR029068">
    <property type="entry name" value="Glyas_Bleomycin-R_OHBP_Dase"/>
</dbReference>
<reference evidence="2 3" key="1">
    <citation type="submission" date="2021-04" db="EMBL/GenBank/DDBJ databases">
        <title>The genome sequence of type strain Ideonella paludis KCTC 32238.</title>
        <authorList>
            <person name="Liu Y."/>
        </authorList>
    </citation>
    <scope>NUCLEOTIDE SEQUENCE [LARGE SCALE GENOMIC DNA]</scope>
    <source>
        <strain evidence="2 3">KCTC 32238</strain>
    </source>
</reference>
<dbReference type="InterPro" id="IPR004360">
    <property type="entry name" value="Glyas_Fos-R_dOase_dom"/>
</dbReference>
<accession>A0ABS5DSR0</accession>